<evidence type="ECO:0000259" key="2">
    <source>
        <dbReference type="Pfam" id="PF21171"/>
    </source>
</evidence>
<dbReference type="Pfam" id="PF21171">
    <property type="entry name" value="PDE12-like_N"/>
    <property type="match status" value="1"/>
</dbReference>
<dbReference type="PANTHER" id="PTHR12121">
    <property type="entry name" value="CARBON CATABOLITE REPRESSOR PROTEIN 4"/>
    <property type="match status" value="1"/>
</dbReference>
<keyword evidence="4" id="KW-1185">Reference proteome</keyword>
<proteinExistence type="predicted"/>
<dbReference type="EnsemblMetazoa" id="XM_014404153.2">
    <property type="protein sequence ID" value="XP_014259639.1"/>
    <property type="gene ID" value="LOC106672605"/>
</dbReference>
<dbReference type="OMA" id="WFEVGCS"/>
<dbReference type="SUPFAM" id="SSF56219">
    <property type="entry name" value="DNase I-like"/>
    <property type="match status" value="1"/>
</dbReference>
<dbReference type="KEGG" id="clec:106672605"/>
<gene>
    <name evidence="3" type="primary">106672605</name>
</gene>
<dbReference type="InterPro" id="IPR050410">
    <property type="entry name" value="CCR4/nocturin_mRNA_transcr"/>
</dbReference>
<dbReference type="Pfam" id="PF03372">
    <property type="entry name" value="Exo_endo_phos"/>
    <property type="match status" value="1"/>
</dbReference>
<dbReference type="GO" id="GO:0000175">
    <property type="term" value="F:3'-5'-RNA exonuclease activity"/>
    <property type="evidence" value="ECO:0007669"/>
    <property type="project" value="TreeGrafter"/>
</dbReference>
<protein>
    <submittedName>
        <fullName evidence="3">Uncharacterized protein</fullName>
    </submittedName>
</protein>
<evidence type="ECO:0000313" key="4">
    <source>
        <dbReference type="Proteomes" id="UP000494040"/>
    </source>
</evidence>
<dbReference type="GO" id="GO:0005739">
    <property type="term" value="C:mitochondrion"/>
    <property type="evidence" value="ECO:0007669"/>
    <property type="project" value="TreeGrafter"/>
</dbReference>
<feature type="domain" description="Endonuclease/exonuclease/phosphatase" evidence="1">
    <location>
        <begin position="298"/>
        <end position="571"/>
    </location>
</feature>
<dbReference type="OrthoDB" id="412787at2759"/>
<dbReference type="GO" id="GO:0000288">
    <property type="term" value="P:nuclear-transcribed mRNA catabolic process, deadenylation-dependent decay"/>
    <property type="evidence" value="ECO:0007669"/>
    <property type="project" value="TreeGrafter"/>
</dbReference>
<dbReference type="InterPro" id="IPR048821">
    <property type="entry name" value="PDE12-like_N"/>
</dbReference>
<dbReference type="Gene3D" id="3.60.10.10">
    <property type="entry name" value="Endonuclease/exonuclease/phosphatase"/>
    <property type="match status" value="1"/>
</dbReference>
<organism evidence="3 4">
    <name type="scientific">Cimex lectularius</name>
    <name type="common">Bed bug</name>
    <name type="synonym">Acanthia lectularia</name>
    <dbReference type="NCBI Taxonomy" id="79782"/>
    <lineage>
        <taxon>Eukaryota</taxon>
        <taxon>Metazoa</taxon>
        <taxon>Ecdysozoa</taxon>
        <taxon>Arthropoda</taxon>
        <taxon>Hexapoda</taxon>
        <taxon>Insecta</taxon>
        <taxon>Pterygota</taxon>
        <taxon>Neoptera</taxon>
        <taxon>Paraneoptera</taxon>
        <taxon>Hemiptera</taxon>
        <taxon>Heteroptera</taxon>
        <taxon>Panheteroptera</taxon>
        <taxon>Cimicomorpha</taxon>
        <taxon>Cimicidae</taxon>
        <taxon>Cimex</taxon>
    </lineage>
</organism>
<dbReference type="PANTHER" id="PTHR12121:SF37">
    <property type="entry name" value="2',5'-PHOSPHODIESTERASE 12"/>
    <property type="match status" value="1"/>
</dbReference>
<evidence type="ECO:0000259" key="1">
    <source>
        <dbReference type="Pfam" id="PF03372"/>
    </source>
</evidence>
<dbReference type="InterPro" id="IPR005135">
    <property type="entry name" value="Endo/exonuclease/phosphatase"/>
</dbReference>
<dbReference type="InterPro" id="IPR036691">
    <property type="entry name" value="Endo/exonu/phosph_ase_sf"/>
</dbReference>
<dbReference type="Proteomes" id="UP000494040">
    <property type="component" value="Unassembled WGS sequence"/>
</dbReference>
<dbReference type="AlphaFoldDB" id="A0A8I6S9V6"/>
<sequence>MTKLLGTLSFNLIRTSLTRAMSSGQRVIYIRREANSEQFQVNFDFVHDQLNIKRSFNFNRNVYETVEAFLGRVKANVGKIFERKTKKKLKKDESKVVEVGELSIQLFHGLNEVERTEKCLDVFFSDKYKNGLLMKFVDNEYSVAVNHPCVLQLTMPKFAMSDCPLYPKSLRIFSGDLAHSEMSWQASRDNGKTWKVVGDCILHYPTQKDVGSFLKFVCKPGNEERFGPEVDAEIPKKVSLSPVSYREGYSDFAPADQFRVMSYNLLADLYAETEVAIKQLFAHCPPFALSIDYRKPLLLREIMGYKADIICLQEVDVKIFEYDLSFLLGCVDFAGEMAKKNGTVSEGVATFFNKTKFRLVQQCKYVFGEEVDKDKMFADIWDQIKLNEKLVEKIKDLGTVLQILVLESVQNPSNYLVLGNTHLYFHPTADHIRLLQAAMALRWMNSTISQFEEKGKNISMIFCGDFNSTPESGVYEFMTANVIPPDYKEWSSVEEEKITGLELKHNFQIKSAYEVTEKFPLTNYTPLFSGCLDYIYFTSKSLDVVEKLKLPDEQFLKEQVGLPNPNFPSDHLAICSTFKFI</sequence>
<name>A0A8I6S9V6_CIMLE</name>
<feature type="domain" description="2',5'-phosphodiesterase 12-like N-terminal" evidence="2">
    <location>
        <begin position="148"/>
        <end position="233"/>
    </location>
</feature>
<reference evidence="3" key="1">
    <citation type="submission" date="2022-01" db="UniProtKB">
        <authorList>
            <consortium name="EnsemblMetazoa"/>
        </authorList>
    </citation>
    <scope>IDENTIFICATION</scope>
</reference>
<evidence type="ECO:0000313" key="3">
    <source>
        <dbReference type="EnsemblMetazoa" id="XP_014259639.1"/>
    </source>
</evidence>
<accession>A0A8I6S9V6</accession>